<dbReference type="InterPro" id="IPR024826">
    <property type="entry name" value="DNA_pol_delta/II_ssu"/>
</dbReference>
<dbReference type="InterPro" id="IPR040663">
    <property type="entry name" value="DNA_pol_D_N"/>
</dbReference>
<name>A0A6A4WDT8_AMPAM</name>
<dbReference type="EMBL" id="VIIS01000808">
    <property type="protein sequence ID" value="KAF0304835.1"/>
    <property type="molecule type" value="Genomic_DNA"/>
</dbReference>
<dbReference type="InterPro" id="IPR001879">
    <property type="entry name" value="GPCR_2_extracellular_dom"/>
</dbReference>
<evidence type="ECO:0000313" key="6">
    <source>
        <dbReference type="EMBL" id="KAF0304835.1"/>
    </source>
</evidence>
<dbReference type="GO" id="GO:0006271">
    <property type="term" value="P:DNA strand elongation involved in DNA replication"/>
    <property type="evidence" value="ECO:0007669"/>
    <property type="project" value="TreeGrafter"/>
</dbReference>
<accession>A0A6A4WDT8</accession>
<dbReference type="PANTHER" id="PTHR10416:SF0">
    <property type="entry name" value="DNA POLYMERASE DELTA SUBUNIT 2"/>
    <property type="match status" value="1"/>
</dbReference>
<evidence type="ECO:0000256" key="1">
    <source>
        <dbReference type="ARBA" id="ARBA00004123"/>
    </source>
</evidence>
<keyword evidence="7" id="KW-1185">Reference proteome</keyword>
<organism evidence="6 7">
    <name type="scientific">Amphibalanus amphitrite</name>
    <name type="common">Striped barnacle</name>
    <name type="synonym">Balanus amphitrite</name>
    <dbReference type="NCBI Taxonomy" id="1232801"/>
    <lineage>
        <taxon>Eukaryota</taxon>
        <taxon>Metazoa</taxon>
        <taxon>Ecdysozoa</taxon>
        <taxon>Arthropoda</taxon>
        <taxon>Crustacea</taxon>
        <taxon>Multicrustacea</taxon>
        <taxon>Cirripedia</taxon>
        <taxon>Thoracica</taxon>
        <taxon>Thoracicalcarea</taxon>
        <taxon>Balanomorpha</taxon>
        <taxon>Balanoidea</taxon>
        <taxon>Balanidae</taxon>
        <taxon>Amphibalaninae</taxon>
        <taxon>Amphibalanus</taxon>
    </lineage>
</organism>
<evidence type="ECO:0000256" key="2">
    <source>
        <dbReference type="ARBA" id="ARBA00006035"/>
    </source>
</evidence>
<keyword evidence="3" id="KW-0235">DNA replication</keyword>
<dbReference type="GO" id="GO:1902969">
    <property type="term" value="P:mitotic DNA replication"/>
    <property type="evidence" value="ECO:0007669"/>
    <property type="project" value="UniProtKB-ARBA"/>
</dbReference>
<keyword evidence="4" id="KW-0539">Nucleus</keyword>
<comment type="subcellular location">
    <subcellularLocation>
        <location evidence="1">Nucleus</location>
    </subcellularLocation>
</comment>
<proteinExistence type="inferred from homology"/>
<dbReference type="PANTHER" id="PTHR10416">
    <property type="entry name" value="DNA POLYMERASE DELTA SUBUNIT 2"/>
    <property type="match status" value="1"/>
</dbReference>
<dbReference type="GO" id="GO:0043625">
    <property type="term" value="C:delta DNA polymerase complex"/>
    <property type="evidence" value="ECO:0007669"/>
    <property type="project" value="TreeGrafter"/>
</dbReference>
<dbReference type="Pfam" id="PF18018">
    <property type="entry name" value="DNA_pol_D_N"/>
    <property type="match status" value="1"/>
</dbReference>
<dbReference type="InterPro" id="IPR007185">
    <property type="entry name" value="DNA_pol_a/d/e_bsu"/>
</dbReference>
<feature type="domain" description="G-protein coupled receptors family 2 profile 1" evidence="5">
    <location>
        <begin position="311"/>
        <end position="395"/>
    </location>
</feature>
<dbReference type="InterPro" id="IPR041863">
    <property type="entry name" value="PolD2_C"/>
</dbReference>
<dbReference type="GO" id="GO:0003677">
    <property type="term" value="F:DNA binding"/>
    <property type="evidence" value="ECO:0007669"/>
    <property type="project" value="InterPro"/>
</dbReference>
<evidence type="ECO:0000259" key="5">
    <source>
        <dbReference type="PROSITE" id="PS50227"/>
    </source>
</evidence>
<dbReference type="FunFam" id="3.60.21.50:FF:000002">
    <property type="entry name" value="DNA polymerase delta small subunit"/>
    <property type="match status" value="1"/>
</dbReference>
<evidence type="ECO:0000256" key="3">
    <source>
        <dbReference type="ARBA" id="ARBA00022705"/>
    </source>
</evidence>
<evidence type="ECO:0000313" key="7">
    <source>
        <dbReference type="Proteomes" id="UP000440578"/>
    </source>
</evidence>
<dbReference type="PROSITE" id="PS50227">
    <property type="entry name" value="G_PROTEIN_RECEP_F2_3"/>
    <property type="match status" value="1"/>
</dbReference>
<comment type="similarity">
    <text evidence="2">Belongs to the DNA polymerase delta/II small subunit family.</text>
</comment>
<dbReference type="Gene3D" id="3.60.21.50">
    <property type="match status" value="1"/>
</dbReference>
<gene>
    <name evidence="6" type="primary">POLD2_1</name>
    <name evidence="6" type="ORF">FJT64_023445</name>
</gene>
<evidence type="ECO:0000256" key="4">
    <source>
        <dbReference type="ARBA" id="ARBA00023242"/>
    </source>
</evidence>
<dbReference type="Proteomes" id="UP000440578">
    <property type="component" value="Unassembled WGS sequence"/>
</dbReference>
<dbReference type="OrthoDB" id="3763at2759"/>
<dbReference type="Pfam" id="PF04042">
    <property type="entry name" value="DNA_pol_E_B"/>
    <property type="match status" value="1"/>
</dbReference>
<comment type="caution">
    <text evidence="6">The sequence shown here is derived from an EMBL/GenBank/DDBJ whole genome shotgun (WGS) entry which is preliminary data.</text>
</comment>
<reference evidence="6 7" key="1">
    <citation type="submission" date="2019-07" db="EMBL/GenBank/DDBJ databases">
        <title>Draft genome assembly of a fouling barnacle, Amphibalanus amphitrite (Darwin, 1854): The first reference genome for Thecostraca.</title>
        <authorList>
            <person name="Kim W."/>
        </authorList>
    </citation>
    <scope>NUCLEOTIDE SEQUENCE [LARGE SCALE GENOMIC DNA]</scope>
    <source>
        <strain evidence="6">SNU_AA5</strain>
        <tissue evidence="6">Soma without cirri and trophi</tissue>
    </source>
</reference>
<sequence>MLTYASEHADSPEVILLTFGVEAHDRVERGVAVVAVSELDEERAECAVIGTLFKQQQLKPSILKEISEEHNLMPQPPRERFISDSDHLILEDEGARIRLEGNIDPQQYVNGVVCAVVGREEVSGKFKVRDVCFPDLPPQTVDRPIPDNDSYVLLVSGLGLEASGDLFHAQLLVDLVTGQLGSEEEQTEMAAVTRVIVAGNSLSASSRDSQFLKRAAYLTSDVAGQSAAAVRSLDELLQQVTASCDLDLMPGEFDPTNHLLPQRPMHPCLLPKAAAYRTFHGVTNPYQAVVGGRRLLGTSGQNVHDLYRYSACDDPLTSLERLLTWGHLCPTAPDTLTCYPYYDKDPFTIDQCPDLLFAGNQTKFATKMCRGSQGQRVRLLCLPEFHRTATCALVNLRTLGVRRITLGSALTQNGEEAQPEK</sequence>
<dbReference type="GO" id="GO:0004930">
    <property type="term" value="F:G protein-coupled receptor activity"/>
    <property type="evidence" value="ECO:0007669"/>
    <property type="project" value="InterPro"/>
</dbReference>
<dbReference type="GO" id="GO:0016020">
    <property type="term" value="C:membrane"/>
    <property type="evidence" value="ECO:0007669"/>
    <property type="project" value="InterPro"/>
</dbReference>
<dbReference type="AlphaFoldDB" id="A0A6A4WDT8"/>
<dbReference type="CDD" id="cd07387">
    <property type="entry name" value="MPP_PolD2_C"/>
    <property type="match status" value="1"/>
</dbReference>
<protein>
    <submittedName>
        <fullName evidence="6">DNA polymerase delta subunit 2</fullName>
    </submittedName>
</protein>